<dbReference type="OrthoDB" id="771136at2759"/>
<dbReference type="PROSITE" id="PS51767">
    <property type="entry name" value="PEPTIDASE_A1"/>
    <property type="match status" value="1"/>
</dbReference>
<feature type="active site" evidence="5">
    <location>
        <position position="271"/>
    </location>
</feature>
<evidence type="ECO:0000313" key="10">
    <source>
        <dbReference type="EMBL" id="CRH01267.1"/>
    </source>
</evidence>
<dbReference type="KEGG" id="prel:PRELSG_1215100"/>
<dbReference type="Gene3D" id="2.40.70.10">
    <property type="entry name" value="Acid Proteases"/>
    <property type="match status" value="2"/>
</dbReference>
<dbReference type="RefSeq" id="XP_028534268.1">
    <property type="nucleotide sequence ID" value="XM_028677928.1"/>
</dbReference>
<evidence type="ECO:0000313" key="11">
    <source>
        <dbReference type="Proteomes" id="UP000220158"/>
    </source>
</evidence>
<evidence type="ECO:0000256" key="7">
    <source>
        <dbReference type="RuleBase" id="RU000454"/>
    </source>
</evidence>
<evidence type="ECO:0000259" key="9">
    <source>
        <dbReference type="PROSITE" id="PS51767"/>
    </source>
</evidence>
<evidence type="ECO:0000256" key="6">
    <source>
        <dbReference type="PIRSR" id="PIRSR601461-2"/>
    </source>
</evidence>
<dbReference type="InterPro" id="IPR001969">
    <property type="entry name" value="Aspartic_peptidase_AS"/>
</dbReference>
<feature type="active site" evidence="5">
    <location>
        <position position="81"/>
    </location>
</feature>
<evidence type="ECO:0000256" key="5">
    <source>
        <dbReference type="PIRSR" id="PIRSR601461-1"/>
    </source>
</evidence>
<evidence type="ECO:0000256" key="4">
    <source>
        <dbReference type="ARBA" id="ARBA00022801"/>
    </source>
</evidence>
<sequence>MNIFFVYFVLLFVTNIVFVYSLKENLRVSKCSTSGKKNELNFENKNNGISTIILKGGYINRQFIGEISIGNPPQIFKVLFDTGSTNLWIPSKNCYAKACNNKRKYDQKISKNYKLVKKRNPVEIFFGTGKIQMIYVSDDIHLGDIKVNNQEFGVASYMSDDPFSDMLFDGLFGLGISEDNTKKQLIYDNIPKISSKRNIFSIYYPKNFNDDGAITFGGYDKKFIEPNSEIDWFDVSSKKYWAVKMIGLKINDVFLDVCSKNNDGYCEAVIDTGTSSIAGPKDDLMLLTNLLNPGKSCYNKMFLKNFSFILSDENGTHKEYELTPKDYIVNSFRLDPILKVPCNFAFMPINISSTTGYLYILGQIFLQKYYAIFVKDNMKIGLAKSI</sequence>
<evidence type="ECO:0000256" key="3">
    <source>
        <dbReference type="ARBA" id="ARBA00022750"/>
    </source>
</evidence>
<dbReference type="AlphaFoldDB" id="A0A1J1H8N3"/>
<dbReference type="GeneID" id="39737395"/>
<dbReference type="GO" id="GO:0004190">
    <property type="term" value="F:aspartic-type endopeptidase activity"/>
    <property type="evidence" value="ECO:0007669"/>
    <property type="project" value="UniProtKB-KW"/>
</dbReference>
<evidence type="ECO:0000256" key="2">
    <source>
        <dbReference type="ARBA" id="ARBA00022670"/>
    </source>
</evidence>
<protein>
    <submittedName>
        <fullName evidence="10">Plasmepsin VIII, putative</fullName>
    </submittedName>
</protein>
<name>A0A1J1H8N3_PLARL</name>
<dbReference type="InterPro" id="IPR033121">
    <property type="entry name" value="PEPTIDASE_A1"/>
</dbReference>
<accession>A0A1J1H8N3</accession>
<feature type="disulfide bond" evidence="6">
    <location>
        <begin position="94"/>
        <end position="99"/>
    </location>
</feature>
<keyword evidence="4 7" id="KW-0378">Hydrolase</keyword>
<dbReference type="OMA" id="CLHLCEG"/>
<dbReference type="Proteomes" id="UP000220158">
    <property type="component" value="Chromosome 12"/>
</dbReference>
<proteinExistence type="inferred from homology"/>
<evidence type="ECO:0000256" key="1">
    <source>
        <dbReference type="ARBA" id="ARBA00007447"/>
    </source>
</evidence>
<dbReference type="InterPro" id="IPR001461">
    <property type="entry name" value="Aspartic_peptidase_A1"/>
</dbReference>
<keyword evidence="2 7" id="KW-0645">Protease</keyword>
<gene>
    <name evidence="10" type="ORF">PRELSG_1215100</name>
</gene>
<dbReference type="PANTHER" id="PTHR47966:SF51">
    <property type="entry name" value="BETA-SITE APP-CLEAVING ENZYME, ISOFORM A-RELATED"/>
    <property type="match status" value="1"/>
</dbReference>
<reference evidence="10 11" key="1">
    <citation type="submission" date="2015-04" db="EMBL/GenBank/DDBJ databases">
        <authorList>
            <consortium name="Pathogen Informatics"/>
        </authorList>
    </citation>
    <scope>NUCLEOTIDE SEQUENCE [LARGE SCALE GENOMIC DNA]</scope>
    <source>
        <strain evidence="10 11">SGS1</strain>
    </source>
</reference>
<dbReference type="InterPro" id="IPR034164">
    <property type="entry name" value="Pepsin-like_dom"/>
</dbReference>
<dbReference type="PRINTS" id="PR00792">
    <property type="entry name" value="PEPSIN"/>
</dbReference>
<dbReference type="EMBL" id="LN835307">
    <property type="protein sequence ID" value="CRH01267.1"/>
    <property type="molecule type" value="Genomic_DNA"/>
</dbReference>
<dbReference type="FunFam" id="2.40.70.10:FF:000115">
    <property type="entry name" value="Lysosomal aspartic protease"/>
    <property type="match status" value="1"/>
</dbReference>
<organism evidence="10 11">
    <name type="scientific">Plasmodium relictum</name>
    <dbReference type="NCBI Taxonomy" id="85471"/>
    <lineage>
        <taxon>Eukaryota</taxon>
        <taxon>Sar</taxon>
        <taxon>Alveolata</taxon>
        <taxon>Apicomplexa</taxon>
        <taxon>Aconoidasida</taxon>
        <taxon>Haemosporida</taxon>
        <taxon>Plasmodiidae</taxon>
        <taxon>Plasmodium</taxon>
        <taxon>Plasmodium (Haemamoeba)</taxon>
    </lineage>
</organism>
<evidence type="ECO:0000256" key="8">
    <source>
        <dbReference type="SAM" id="SignalP"/>
    </source>
</evidence>
<dbReference type="CDD" id="cd05471">
    <property type="entry name" value="pepsin_like"/>
    <property type="match status" value="1"/>
</dbReference>
<keyword evidence="11" id="KW-1185">Reference proteome</keyword>
<feature type="chain" id="PRO_5013266796" evidence="8">
    <location>
        <begin position="22"/>
        <end position="386"/>
    </location>
</feature>
<dbReference type="PANTHER" id="PTHR47966">
    <property type="entry name" value="BETA-SITE APP-CLEAVING ENZYME, ISOFORM A-RELATED"/>
    <property type="match status" value="1"/>
</dbReference>
<keyword evidence="8" id="KW-0732">Signal</keyword>
<comment type="similarity">
    <text evidence="1 7">Belongs to the peptidase A1 family.</text>
</comment>
<feature type="signal peptide" evidence="8">
    <location>
        <begin position="1"/>
        <end position="21"/>
    </location>
</feature>
<dbReference type="InterPro" id="IPR021109">
    <property type="entry name" value="Peptidase_aspartic_dom_sf"/>
</dbReference>
<dbReference type="GO" id="GO:0016485">
    <property type="term" value="P:protein processing"/>
    <property type="evidence" value="ECO:0007669"/>
    <property type="project" value="UniProtKB-ARBA"/>
</dbReference>
<keyword evidence="3 7" id="KW-0064">Aspartyl protease</keyword>
<dbReference type="VEuPathDB" id="PlasmoDB:PRELSG_1215100"/>
<feature type="domain" description="Peptidase A1" evidence="9">
    <location>
        <begin position="63"/>
        <end position="383"/>
    </location>
</feature>
<dbReference type="SUPFAM" id="SSF50630">
    <property type="entry name" value="Acid proteases"/>
    <property type="match status" value="1"/>
</dbReference>
<dbReference type="PROSITE" id="PS00141">
    <property type="entry name" value="ASP_PROTEASE"/>
    <property type="match status" value="2"/>
</dbReference>
<keyword evidence="6" id="KW-1015">Disulfide bond</keyword>
<dbReference type="Pfam" id="PF00026">
    <property type="entry name" value="Asp"/>
    <property type="match status" value="1"/>
</dbReference>